<keyword evidence="4" id="KW-1185">Reference proteome</keyword>
<feature type="domain" description="Transposase-associated" evidence="2">
    <location>
        <begin position="5"/>
        <end position="84"/>
    </location>
</feature>
<dbReference type="EMBL" id="AWWV01013082">
    <property type="protein sequence ID" value="OMO62927.1"/>
    <property type="molecule type" value="Genomic_DNA"/>
</dbReference>
<name>A0A1R3GXZ9_COCAP</name>
<dbReference type="PANTHER" id="PTHR10775">
    <property type="entry name" value="OS08G0208400 PROTEIN"/>
    <property type="match status" value="1"/>
</dbReference>
<dbReference type="Gramene" id="OMO62927">
    <property type="protein sequence ID" value="OMO62927"/>
    <property type="gene ID" value="CCACVL1_22575"/>
</dbReference>
<dbReference type="OrthoDB" id="1729146at2759"/>
<feature type="region of interest" description="Disordered" evidence="1">
    <location>
        <begin position="350"/>
        <end position="376"/>
    </location>
</feature>
<proteinExistence type="predicted"/>
<evidence type="ECO:0000313" key="3">
    <source>
        <dbReference type="EMBL" id="OMO62927.1"/>
    </source>
</evidence>
<sequence length="376" mass="42049">MPCDRSWMNARLDNVGFLFTEFINGVNEFVDFAFSQHAFVSRNRIKCPCVKCDNRLLQTRNDVIFHLHSKGFTGDYTVWVAHGEDDDDDVVSESNRVDDVAAEPSNSANLVDNSYRRMVIDSCYPEFDSAGGGTSFSEELPNSSAAKFFGLLKDADEPLYSGCNKHTKLSAIAQFLNVKSEFNLSASCYDRIMTIEKDLLPTDEKLPANFYKAKQMVTTLGLSYVKIHACPNNCMLYYSETESMTECVVCGHPRYKPRTQSRDRSKKNNDKYADEMIKKYGSEDAAKNHEFDPEVWSKVVGGVGHEPCNEESSQSAHIGTQAELEEIVKQVLDGVLPQCLQDALRNLGFQLPNPPTSGSTPRDDGVDTDEGEMVMV</sequence>
<dbReference type="Pfam" id="PF13963">
    <property type="entry name" value="Transpos_assoc"/>
    <property type="match status" value="1"/>
</dbReference>
<reference evidence="3 4" key="1">
    <citation type="submission" date="2013-09" db="EMBL/GenBank/DDBJ databases">
        <title>Corchorus capsularis genome sequencing.</title>
        <authorList>
            <person name="Alam M."/>
            <person name="Haque M.S."/>
            <person name="Islam M.S."/>
            <person name="Emdad E.M."/>
            <person name="Islam M.M."/>
            <person name="Ahmed B."/>
            <person name="Halim A."/>
            <person name="Hossen Q.M.M."/>
            <person name="Hossain M.Z."/>
            <person name="Ahmed R."/>
            <person name="Khan M.M."/>
            <person name="Islam R."/>
            <person name="Rashid M.M."/>
            <person name="Khan S.A."/>
            <person name="Rahman M.S."/>
            <person name="Alam M."/>
        </authorList>
    </citation>
    <scope>NUCLEOTIDE SEQUENCE [LARGE SCALE GENOMIC DNA]</scope>
    <source>
        <strain evidence="4">cv. CVL-1</strain>
        <tissue evidence="3">Whole seedling</tissue>
    </source>
</reference>
<dbReference type="Proteomes" id="UP000188268">
    <property type="component" value="Unassembled WGS sequence"/>
</dbReference>
<gene>
    <name evidence="3" type="ORF">CCACVL1_22575</name>
</gene>
<organism evidence="3 4">
    <name type="scientific">Corchorus capsularis</name>
    <name type="common">Jute</name>
    <dbReference type="NCBI Taxonomy" id="210143"/>
    <lineage>
        <taxon>Eukaryota</taxon>
        <taxon>Viridiplantae</taxon>
        <taxon>Streptophyta</taxon>
        <taxon>Embryophyta</taxon>
        <taxon>Tracheophyta</taxon>
        <taxon>Spermatophyta</taxon>
        <taxon>Magnoliopsida</taxon>
        <taxon>eudicotyledons</taxon>
        <taxon>Gunneridae</taxon>
        <taxon>Pentapetalae</taxon>
        <taxon>rosids</taxon>
        <taxon>malvids</taxon>
        <taxon>Malvales</taxon>
        <taxon>Malvaceae</taxon>
        <taxon>Grewioideae</taxon>
        <taxon>Apeibeae</taxon>
        <taxon>Corchorus</taxon>
    </lineage>
</organism>
<dbReference type="PANTHER" id="PTHR10775:SF166">
    <property type="entry name" value="OS04G0146034 PROTEIN"/>
    <property type="match status" value="1"/>
</dbReference>
<feature type="compositionally biased region" description="Acidic residues" evidence="1">
    <location>
        <begin position="366"/>
        <end position="376"/>
    </location>
</feature>
<evidence type="ECO:0000256" key="1">
    <source>
        <dbReference type="SAM" id="MobiDB-lite"/>
    </source>
</evidence>
<accession>A0A1R3GXZ9</accession>
<comment type="caution">
    <text evidence="3">The sequence shown here is derived from an EMBL/GenBank/DDBJ whole genome shotgun (WGS) entry which is preliminary data.</text>
</comment>
<dbReference type="InterPro" id="IPR029480">
    <property type="entry name" value="Transpos_assoc"/>
</dbReference>
<evidence type="ECO:0000259" key="2">
    <source>
        <dbReference type="Pfam" id="PF13963"/>
    </source>
</evidence>
<dbReference type="AlphaFoldDB" id="A0A1R3GXZ9"/>
<dbReference type="OMA" id="RWHHEDI"/>
<evidence type="ECO:0000313" key="4">
    <source>
        <dbReference type="Proteomes" id="UP000188268"/>
    </source>
</evidence>
<protein>
    <recommendedName>
        <fullName evidence="2">Transposase-associated domain-containing protein</fullName>
    </recommendedName>
</protein>